<comment type="subcellular location">
    <subcellularLocation>
        <location evidence="1">Membrane</location>
        <topology evidence="1">Multi-pass membrane protein</topology>
    </subcellularLocation>
</comment>
<keyword evidence="3 6" id="KW-1133">Transmembrane helix</keyword>
<dbReference type="EMBL" id="JBGBPQ010000014">
    <property type="protein sequence ID" value="KAL1511271.1"/>
    <property type="molecule type" value="Genomic_DNA"/>
</dbReference>
<evidence type="ECO:0000256" key="3">
    <source>
        <dbReference type="ARBA" id="ARBA00022989"/>
    </source>
</evidence>
<evidence type="ECO:0000313" key="9">
    <source>
        <dbReference type="Proteomes" id="UP001515480"/>
    </source>
</evidence>
<dbReference type="GO" id="GO:0015179">
    <property type="term" value="F:L-amino acid transmembrane transporter activity"/>
    <property type="evidence" value="ECO:0007669"/>
    <property type="project" value="TreeGrafter"/>
</dbReference>
<name>A0AB34J2Z0_PRYPA</name>
<gene>
    <name evidence="8" type="ORF">AB1Y20_006079</name>
</gene>
<accession>A0AB34J2Z0</accession>
<evidence type="ECO:0000313" key="8">
    <source>
        <dbReference type="EMBL" id="KAL1511271.1"/>
    </source>
</evidence>
<keyword evidence="9" id="KW-1185">Reference proteome</keyword>
<feature type="transmembrane region" description="Helical" evidence="6">
    <location>
        <begin position="294"/>
        <end position="317"/>
    </location>
</feature>
<keyword evidence="2 6" id="KW-0812">Transmembrane</keyword>
<dbReference type="Pfam" id="PF01490">
    <property type="entry name" value="Aa_trans"/>
    <property type="match status" value="1"/>
</dbReference>
<evidence type="ECO:0000259" key="7">
    <source>
        <dbReference type="Pfam" id="PF01490"/>
    </source>
</evidence>
<evidence type="ECO:0000256" key="5">
    <source>
        <dbReference type="SAM" id="MobiDB-lite"/>
    </source>
</evidence>
<feature type="domain" description="Amino acid transporter transmembrane" evidence="7">
    <location>
        <begin position="54"/>
        <end position="461"/>
    </location>
</feature>
<evidence type="ECO:0000256" key="1">
    <source>
        <dbReference type="ARBA" id="ARBA00004141"/>
    </source>
</evidence>
<keyword evidence="4 6" id="KW-0472">Membrane</keyword>
<evidence type="ECO:0000256" key="6">
    <source>
        <dbReference type="SAM" id="Phobius"/>
    </source>
</evidence>
<feature type="transmembrane region" description="Helical" evidence="6">
    <location>
        <begin position="398"/>
        <end position="421"/>
    </location>
</feature>
<feature type="transmembrane region" description="Helical" evidence="6">
    <location>
        <begin position="244"/>
        <end position="265"/>
    </location>
</feature>
<feature type="transmembrane region" description="Helical" evidence="6">
    <location>
        <begin position="201"/>
        <end position="224"/>
    </location>
</feature>
<feature type="transmembrane region" description="Helical" evidence="6">
    <location>
        <begin position="146"/>
        <end position="165"/>
    </location>
</feature>
<feature type="transmembrane region" description="Helical" evidence="6">
    <location>
        <begin position="376"/>
        <end position="392"/>
    </location>
</feature>
<dbReference type="AlphaFoldDB" id="A0AB34J2Z0"/>
<dbReference type="PANTHER" id="PTHR22950:SF681">
    <property type="entry name" value="SH2 DOMAIN-CONTAINING PROTEIN"/>
    <property type="match status" value="1"/>
</dbReference>
<feature type="transmembrane region" description="Helical" evidence="6">
    <location>
        <begin position="88"/>
        <end position="107"/>
    </location>
</feature>
<feature type="transmembrane region" description="Helical" evidence="6">
    <location>
        <begin position="441"/>
        <end position="464"/>
    </location>
</feature>
<feature type="region of interest" description="Disordered" evidence="5">
    <location>
        <begin position="22"/>
        <end position="48"/>
    </location>
</feature>
<dbReference type="PANTHER" id="PTHR22950">
    <property type="entry name" value="AMINO ACID TRANSPORTER"/>
    <property type="match status" value="1"/>
</dbReference>
<reference evidence="8 9" key="1">
    <citation type="journal article" date="2024" name="Science">
        <title>Giant polyketide synthase enzymes in the biosynthesis of giant marine polyether toxins.</title>
        <authorList>
            <person name="Fallon T.R."/>
            <person name="Shende V.V."/>
            <person name="Wierzbicki I.H."/>
            <person name="Pendleton A.L."/>
            <person name="Watervoot N.F."/>
            <person name="Auber R.P."/>
            <person name="Gonzalez D.J."/>
            <person name="Wisecaver J.H."/>
            <person name="Moore B.S."/>
        </authorList>
    </citation>
    <scope>NUCLEOTIDE SEQUENCE [LARGE SCALE GENOMIC DNA]</scope>
    <source>
        <strain evidence="8 9">12B1</strain>
    </source>
</reference>
<sequence length="479" mass="49666">MQFHRSDSASILLRCYAHEDEEQEGRVGGEPSEVCRGMQSDPTLKPPDLTVDRSLSTWGAALHLFKGNIGPGLLALPLNFRRVGTFDGLLITAVVAVQGIYSMVLLLRIQQSTSSQLVGGAGHPTGEPLSFDDVGGAILGRPGRPLVQLMLASMQLGICSVFISFCATALVALVAISHTTATLCVWAACALLSLVPTLRALVPLSIFGSVAMLVAIATSLTAAASELSHTPPPPPAHPSPSPSVADWGSALAATFYAFEGVGLVLPVRNQHTPSPSPHPPLPLPCCGSAGFERALIATLSAVAAFFALVGCVCAAAFPSIDSASVTAYLAPRAAFYAFVNVLVASAVLLTFPLQLTPASEVVEGALHVHSAARRRVVRQLLVAACALLVVALPNLDLLIAIIGSCANTALAALPCIFHIVLVLRRRRPVDTAARVRRAASLAADALIVVFCLTVMVFGVSSAVVGPSAAPNATRADVAR</sequence>
<protein>
    <recommendedName>
        <fullName evidence="7">Amino acid transporter transmembrane domain-containing protein</fullName>
    </recommendedName>
</protein>
<dbReference type="InterPro" id="IPR013057">
    <property type="entry name" value="AA_transpt_TM"/>
</dbReference>
<comment type="caution">
    <text evidence="8">The sequence shown here is derived from an EMBL/GenBank/DDBJ whole genome shotgun (WGS) entry which is preliminary data.</text>
</comment>
<organism evidence="8 9">
    <name type="scientific">Prymnesium parvum</name>
    <name type="common">Toxic golden alga</name>
    <dbReference type="NCBI Taxonomy" id="97485"/>
    <lineage>
        <taxon>Eukaryota</taxon>
        <taxon>Haptista</taxon>
        <taxon>Haptophyta</taxon>
        <taxon>Prymnesiophyceae</taxon>
        <taxon>Prymnesiales</taxon>
        <taxon>Prymnesiaceae</taxon>
        <taxon>Prymnesium</taxon>
    </lineage>
</organism>
<evidence type="ECO:0000256" key="4">
    <source>
        <dbReference type="ARBA" id="ARBA00023136"/>
    </source>
</evidence>
<dbReference type="GO" id="GO:0016020">
    <property type="term" value="C:membrane"/>
    <property type="evidence" value="ECO:0007669"/>
    <property type="project" value="UniProtKB-SubCell"/>
</dbReference>
<feature type="transmembrane region" description="Helical" evidence="6">
    <location>
        <begin position="171"/>
        <end position="194"/>
    </location>
</feature>
<dbReference type="Proteomes" id="UP001515480">
    <property type="component" value="Unassembled WGS sequence"/>
</dbReference>
<feature type="transmembrane region" description="Helical" evidence="6">
    <location>
        <begin position="333"/>
        <end position="355"/>
    </location>
</feature>
<evidence type="ECO:0000256" key="2">
    <source>
        <dbReference type="ARBA" id="ARBA00022692"/>
    </source>
</evidence>
<proteinExistence type="predicted"/>